<dbReference type="PANTHER" id="PTHR10584">
    <property type="entry name" value="SUGAR KINASE"/>
    <property type="match status" value="1"/>
</dbReference>
<comment type="caution">
    <text evidence="4">The sequence shown here is derived from an EMBL/GenBank/DDBJ whole genome shotgun (WGS) entry which is preliminary data.</text>
</comment>
<accession>A0ABV6QDF6</accession>
<dbReference type="EMBL" id="JBHLTQ010000006">
    <property type="protein sequence ID" value="MFC0605296.1"/>
    <property type="molecule type" value="Genomic_DNA"/>
</dbReference>
<evidence type="ECO:0000256" key="2">
    <source>
        <dbReference type="ARBA" id="ARBA00022777"/>
    </source>
</evidence>
<reference evidence="4 5" key="1">
    <citation type="submission" date="2024-09" db="EMBL/GenBank/DDBJ databases">
        <authorList>
            <person name="Sun Q."/>
            <person name="Mori K."/>
        </authorList>
    </citation>
    <scope>NUCLEOTIDE SEQUENCE [LARGE SCALE GENOMIC DNA]</scope>
    <source>
        <strain evidence="4 5">NCAIM B.02481</strain>
    </source>
</reference>
<evidence type="ECO:0000256" key="1">
    <source>
        <dbReference type="ARBA" id="ARBA00022679"/>
    </source>
</evidence>
<evidence type="ECO:0000313" key="5">
    <source>
        <dbReference type="Proteomes" id="UP001589832"/>
    </source>
</evidence>
<sequence>MAYKIAVVGPIPHDTIITHKGETIIKYGCVTHPTIALSRLLEGLGEVIPISQVNKRDVSEITELFKPYSNINTNGILSDANQGTTIELKFLDQNNRQEKQLSNMKPISPEDVKPFLDVDAFVFVPITDFEVELDTLKFIKENSDAKVIFDAHGPTTYVTNQGKRLRKYWKDKDDWLPYIDVLKMNLEESICSWVDEDYSTGELYDENRTDHLNDFAKATLNKGVEYLYVTLDSRGCAIFFKENNDLKQEFIKSVAVSNVVDTTGCGDSFAGGLSYGFTLHNDYVKAAHYANALGAMRTQGKGFDVFKNLEDTNKIISSNYSSTLL</sequence>
<dbReference type="GO" id="GO:0016301">
    <property type="term" value="F:kinase activity"/>
    <property type="evidence" value="ECO:0007669"/>
    <property type="project" value="UniProtKB-KW"/>
</dbReference>
<organism evidence="4 5">
    <name type="scientific">Winogradskyella pulchriflava</name>
    <dbReference type="NCBI Taxonomy" id="1110688"/>
    <lineage>
        <taxon>Bacteria</taxon>
        <taxon>Pseudomonadati</taxon>
        <taxon>Bacteroidota</taxon>
        <taxon>Flavobacteriia</taxon>
        <taxon>Flavobacteriales</taxon>
        <taxon>Flavobacteriaceae</taxon>
        <taxon>Winogradskyella</taxon>
    </lineage>
</organism>
<name>A0ABV6QDF6_9FLAO</name>
<gene>
    <name evidence="4" type="ORF">ACFFGA_12070</name>
</gene>
<dbReference type="SUPFAM" id="SSF53613">
    <property type="entry name" value="Ribokinase-like"/>
    <property type="match status" value="1"/>
</dbReference>
<dbReference type="EC" id="2.7.1.-" evidence="4"/>
<dbReference type="InterPro" id="IPR011611">
    <property type="entry name" value="PfkB_dom"/>
</dbReference>
<dbReference type="Gene3D" id="3.40.1190.20">
    <property type="match status" value="1"/>
</dbReference>
<feature type="domain" description="Carbohydrate kinase PfkB" evidence="3">
    <location>
        <begin position="69"/>
        <end position="302"/>
    </location>
</feature>
<protein>
    <submittedName>
        <fullName evidence="4">Carbohydrate kinase family protein</fullName>
        <ecNumber evidence="4">2.7.1.-</ecNumber>
    </submittedName>
</protein>
<dbReference type="RefSeq" id="WP_386064387.1">
    <property type="nucleotide sequence ID" value="NZ_JBHLTQ010000006.1"/>
</dbReference>
<dbReference type="Pfam" id="PF00294">
    <property type="entry name" value="PfkB"/>
    <property type="match status" value="1"/>
</dbReference>
<proteinExistence type="predicted"/>
<keyword evidence="5" id="KW-1185">Reference proteome</keyword>
<dbReference type="Proteomes" id="UP001589832">
    <property type="component" value="Unassembled WGS sequence"/>
</dbReference>
<dbReference type="InterPro" id="IPR029056">
    <property type="entry name" value="Ribokinase-like"/>
</dbReference>
<keyword evidence="2 4" id="KW-0418">Kinase</keyword>
<keyword evidence="1 4" id="KW-0808">Transferase</keyword>
<evidence type="ECO:0000259" key="3">
    <source>
        <dbReference type="Pfam" id="PF00294"/>
    </source>
</evidence>
<dbReference type="PANTHER" id="PTHR10584:SF166">
    <property type="entry name" value="RIBOKINASE"/>
    <property type="match status" value="1"/>
</dbReference>
<evidence type="ECO:0000313" key="4">
    <source>
        <dbReference type="EMBL" id="MFC0605296.1"/>
    </source>
</evidence>